<protein>
    <submittedName>
        <fullName evidence="1">Uncharacterized protein</fullName>
    </submittedName>
</protein>
<name>A0A382SWZ7_9ZZZZ</name>
<proteinExistence type="predicted"/>
<evidence type="ECO:0000313" key="1">
    <source>
        <dbReference type="EMBL" id="SVD13698.1"/>
    </source>
</evidence>
<dbReference type="EMBL" id="UINC01131782">
    <property type="protein sequence ID" value="SVD13698.1"/>
    <property type="molecule type" value="Genomic_DNA"/>
</dbReference>
<accession>A0A382SWZ7</accession>
<sequence length="60" mass="6746">VKPDNRHSGERRNPGNVAIWTKLRFHSGDWTAACAGVKVRSFCALVTKYGAMPRFGRSRQ</sequence>
<reference evidence="1" key="1">
    <citation type="submission" date="2018-05" db="EMBL/GenBank/DDBJ databases">
        <authorList>
            <person name="Lanie J.A."/>
            <person name="Ng W.-L."/>
            <person name="Kazmierczak K.M."/>
            <person name="Andrzejewski T.M."/>
            <person name="Davidsen T.M."/>
            <person name="Wayne K.J."/>
            <person name="Tettelin H."/>
            <person name="Glass J.I."/>
            <person name="Rusch D."/>
            <person name="Podicherti R."/>
            <person name="Tsui H.-C.T."/>
            <person name="Winkler M.E."/>
        </authorList>
    </citation>
    <scope>NUCLEOTIDE SEQUENCE</scope>
</reference>
<organism evidence="1">
    <name type="scientific">marine metagenome</name>
    <dbReference type="NCBI Taxonomy" id="408172"/>
    <lineage>
        <taxon>unclassified sequences</taxon>
        <taxon>metagenomes</taxon>
        <taxon>ecological metagenomes</taxon>
    </lineage>
</organism>
<dbReference type="AlphaFoldDB" id="A0A382SWZ7"/>
<gene>
    <name evidence="1" type="ORF">METZ01_LOCUS366552</name>
</gene>
<feature type="non-terminal residue" evidence="1">
    <location>
        <position position="1"/>
    </location>
</feature>